<reference evidence="1" key="2">
    <citation type="journal article" date="2015" name="Fish Shellfish Immunol.">
        <title>Early steps in the European eel (Anguilla anguilla)-Vibrio vulnificus interaction in the gills: Role of the RtxA13 toxin.</title>
        <authorList>
            <person name="Callol A."/>
            <person name="Pajuelo D."/>
            <person name="Ebbesson L."/>
            <person name="Teles M."/>
            <person name="MacKenzie S."/>
            <person name="Amaro C."/>
        </authorList>
    </citation>
    <scope>NUCLEOTIDE SEQUENCE</scope>
</reference>
<name>A0A0E9UUP8_ANGAN</name>
<proteinExistence type="predicted"/>
<reference evidence="1" key="1">
    <citation type="submission" date="2014-11" db="EMBL/GenBank/DDBJ databases">
        <authorList>
            <person name="Amaro Gonzalez C."/>
        </authorList>
    </citation>
    <scope>NUCLEOTIDE SEQUENCE</scope>
</reference>
<sequence length="37" mass="4233">MCVLESRLSPKFLGLVQTGAKVSESIQKKVEKWLRWG</sequence>
<protein>
    <submittedName>
        <fullName evidence="1">Uncharacterized protein</fullName>
    </submittedName>
</protein>
<accession>A0A0E9UUP8</accession>
<evidence type="ECO:0000313" key="1">
    <source>
        <dbReference type="EMBL" id="JAH69471.1"/>
    </source>
</evidence>
<dbReference type="EMBL" id="GBXM01039106">
    <property type="protein sequence ID" value="JAH69471.1"/>
    <property type="molecule type" value="Transcribed_RNA"/>
</dbReference>
<dbReference type="AlphaFoldDB" id="A0A0E9UUP8"/>
<organism evidence="1">
    <name type="scientific">Anguilla anguilla</name>
    <name type="common">European freshwater eel</name>
    <name type="synonym">Muraena anguilla</name>
    <dbReference type="NCBI Taxonomy" id="7936"/>
    <lineage>
        <taxon>Eukaryota</taxon>
        <taxon>Metazoa</taxon>
        <taxon>Chordata</taxon>
        <taxon>Craniata</taxon>
        <taxon>Vertebrata</taxon>
        <taxon>Euteleostomi</taxon>
        <taxon>Actinopterygii</taxon>
        <taxon>Neopterygii</taxon>
        <taxon>Teleostei</taxon>
        <taxon>Anguilliformes</taxon>
        <taxon>Anguillidae</taxon>
        <taxon>Anguilla</taxon>
    </lineage>
</organism>